<protein>
    <submittedName>
        <fullName evidence="2">Uncharacterized protein</fullName>
    </submittedName>
</protein>
<evidence type="ECO:0000256" key="1">
    <source>
        <dbReference type="SAM" id="MobiDB-lite"/>
    </source>
</evidence>
<feature type="region of interest" description="Disordered" evidence="1">
    <location>
        <begin position="77"/>
        <end position="98"/>
    </location>
</feature>
<evidence type="ECO:0000313" key="3">
    <source>
        <dbReference type="Proteomes" id="UP000244855"/>
    </source>
</evidence>
<dbReference type="AlphaFoldDB" id="A0A2V1D9R0"/>
<reference evidence="2 3" key="1">
    <citation type="journal article" date="2018" name="Sci. Rep.">
        <title>Comparative genomics provides insights into the lifestyle and reveals functional heterogeneity of dark septate endophytic fungi.</title>
        <authorList>
            <person name="Knapp D.G."/>
            <person name="Nemeth J.B."/>
            <person name="Barry K."/>
            <person name="Hainaut M."/>
            <person name="Henrissat B."/>
            <person name="Johnson J."/>
            <person name="Kuo A."/>
            <person name="Lim J.H.P."/>
            <person name="Lipzen A."/>
            <person name="Nolan M."/>
            <person name="Ohm R.A."/>
            <person name="Tamas L."/>
            <person name="Grigoriev I.V."/>
            <person name="Spatafora J.W."/>
            <person name="Nagy L.G."/>
            <person name="Kovacs G.M."/>
        </authorList>
    </citation>
    <scope>NUCLEOTIDE SEQUENCE [LARGE SCALE GENOMIC DNA]</scope>
    <source>
        <strain evidence="2 3">DSE2036</strain>
    </source>
</reference>
<proteinExistence type="predicted"/>
<organism evidence="2 3">
    <name type="scientific">Periconia macrospinosa</name>
    <dbReference type="NCBI Taxonomy" id="97972"/>
    <lineage>
        <taxon>Eukaryota</taxon>
        <taxon>Fungi</taxon>
        <taxon>Dikarya</taxon>
        <taxon>Ascomycota</taxon>
        <taxon>Pezizomycotina</taxon>
        <taxon>Dothideomycetes</taxon>
        <taxon>Pleosporomycetidae</taxon>
        <taxon>Pleosporales</taxon>
        <taxon>Massarineae</taxon>
        <taxon>Periconiaceae</taxon>
        <taxon>Periconia</taxon>
    </lineage>
</organism>
<evidence type="ECO:0000313" key="2">
    <source>
        <dbReference type="EMBL" id="PVH94840.1"/>
    </source>
</evidence>
<feature type="region of interest" description="Disordered" evidence="1">
    <location>
        <begin position="167"/>
        <end position="195"/>
    </location>
</feature>
<sequence length="195" mass="21555">MTTRNALALSCRIDILQVGRVTTTTTTTTTIYHVPYDCRAGGLADLDKTCASRPYPYFSLRRLRLHVLDAEHHLHPPDMIPNPLQTTPERSEMSPGRVRGSGHCLLYVPTPSGIVCPQSPTPLPPEVKLPCHHRDAFAPNKRRDDMERDPDSRQGWLACRLGVIARSTTKVGPAPDGKDVTAQGPVNHDNADEHE</sequence>
<name>A0A2V1D9R0_9PLEO</name>
<dbReference type="Proteomes" id="UP000244855">
    <property type="component" value="Unassembled WGS sequence"/>
</dbReference>
<accession>A0A2V1D9R0</accession>
<dbReference type="EMBL" id="KZ805518">
    <property type="protein sequence ID" value="PVH94840.1"/>
    <property type="molecule type" value="Genomic_DNA"/>
</dbReference>
<keyword evidence="3" id="KW-1185">Reference proteome</keyword>
<gene>
    <name evidence="2" type="ORF">DM02DRAFT_633361</name>
</gene>